<sequence>MTFPIAGSAASIHSSLILYLVDAEYITLSLLRNSTMSAFPPWSRQLLNIVLIRILICGLESPTLSFLIASSKSEYETTPSKLRSNTINISLKLRSAFTMVSNM</sequence>
<proteinExistence type="evidence at transcript level"/>
<accession>S6C9M9</accession>
<protein>
    <submittedName>
        <fullName evidence="1">Uncharacterized protein</fullName>
    </submittedName>
</protein>
<name>S6C9M9_BABBO</name>
<organism evidence="1">
    <name type="scientific">Babesia bovis</name>
    <dbReference type="NCBI Taxonomy" id="5865"/>
    <lineage>
        <taxon>Eukaryota</taxon>
        <taxon>Sar</taxon>
        <taxon>Alveolata</taxon>
        <taxon>Apicomplexa</taxon>
        <taxon>Aconoidasida</taxon>
        <taxon>Piroplasmida</taxon>
        <taxon>Babesiidae</taxon>
        <taxon>Babesia</taxon>
    </lineage>
</organism>
<dbReference type="AlphaFoldDB" id="S6C9M9"/>
<dbReference type="EMBL" id="AK441726">
    <property type="protein sequence ID" value="BAN65520.1"/>
    <property type="molecule type" value="mRNA"/>
</dbReference>
<evidence type="ECO:0000313" key="1">
    <source>
        <dbReference type="EMBL" id="BAN65520.1"/>
    </source>
</evidence>
<reference evidence="1" key="1">
    <citation type="journal article" date="2014" name="BMC Genomics">
        <title>The Babesia bovis gene and promoter model: an update from full-length EST analysis.</title>
        <authorList>
            <person name="Yamagishi J."/>
            <person name="Wakaguri H."/>
            <person name="Yokoyama N."/>
            <person name="Yamashita R."/>
            <person name="Suzuki Y."/>
            <person name="Xuan X."/>
            <person name="Igarashi I."/>
        </authorList>
    </citation>
    <scope>NUCLEOTIDE SEQUENCE</scope>
    <source>
        <strain evidence="1">Texas</strain>
    </source>
</reference>